<proteinExistence type="predicted"/>
<keyword evidence="1" id="KW-0175">Coiled coil</keyword>
<reference evidence="3 4" key="1">
    <citation type="submission" date="2019-04" db="EMBL/GenBank/DDBJ databases">
        <title>An improved genome assembly and genetic linkage map for asparagus bean, Vigna unguiculata ssp. sesquipedialis.</title>
        <authorList>
            <person name="Xia Q."/>
            <person name="Zhang R."/>
            <person name="Dong Y."/>
        </authorList>
    </citation>
    <scope>NUCLEOTIDE SEQUENCE [LARGE SCALE GENOMIC DNA]</scope>
    <source>
        <tissue evidence="3">Leaf</tissue>
    </source>
</reference>
<name>A0A4D6NNF9_VIGUN</name>
<keyword evidence="4" id="KW-1185">Reference proteome</keyword>
<dbReference type="InterPro" id="IPR051861">
    <property type="entry name" value="NET_actin-binding_domain"/>
</dbReference>
<gene>
    <name evidence="3" type="ORF">DEO72_LG11g2401</name>
</gene>
<feature type="coiled-coil region" evidence="1">
    <location>
        <begin position="189"/>
        <end position="332"/>
    </location>
</feature>
<dbReference type="PANTHER" id="PTHR32258">
    <property type="entry name" value="PROTEIN NETWORKED 4A"/>
    <property type="match status" value="1"/>
</dbReference>
<feature type="region of interest" description="Disordered" evidence="2">
    <location>
        <begin position="41"/>
        <end position="77"/>
    </location>
</feature>
<evidence type="ECO:0000256" key="1">
    <source>
        <dbReference type="SAM" id="Coils"/>
    </source>
</evidence>
<feature type="region of interest" description="Disordered" evidence="2">
    <location>
        <begin position="1"/>
        <end position="24"/>
    </location>
</feature>
<dbReference type="AlphaFoldDB" id="A0A4D6NNF9"/>
<feature type="coiled-coil region" evidence="1">
    <location>
        <begin position="112"/>
        <end position="146"/>
    </location>
</feature>
<dbReference type="GO" id="GO:0005774">
    <property type="term" value="C:vacuolar membrane"/>
    <property type="evidence" value="ECO:0007669"/>
    <property type="project" value="TreeGrafter"/>
</dbReference>
<evidence type="ECO:0000313" key="4">
    <source>
        <dbReference type="Proteomes" id="UP000501690"/>
    </source>
</evidence>
<feature type="compositionally biased region" description="Low complexity" evidence="2">
    <location>
        <begin position="44"/>
        <end position="74"/>
    </location>
</feature>
<evidence type="ECO:0000313" key="3">
    <source>
        <dbReference type="EMBL" id="QCE15390.1"/>
    </source>
</evidence>
<dbReference type="PANTHER" id="PTHR32258:SF14">
    <property type="entry name" value="GB|AAF19561.1"/>
    <property type="match status" value="1"/>
</dbReference>
<accession>A0A4D6NNF9</accession>
<feature type="coiled-coil region" evidence="1">
    <location>
        <begin position="372"/>
        <end position="448"/>
    </location>
</feature>
<dbReference type="SUPFAM" id="SSF57997">
    <property type="entry name" value="Tropomyosin"/>
    <property type="match status" value="1"/>
</dbReference>
<organism evidence="3 4">
    <name type="scientific">Vigna unguiculata</name>
    <name type="common">Cowpea</name>
    <dbReference type="NCBI Taxonomy" id="3917"/>
    <lineage>
        <taxon>Eukaryota</taxon>
        <taxon>Viridiplantae</taxon>
        <taxon>Streptophyta</taxon>
        <taxon>Embryophyta</taxon>
        <taxon>Tracheophyta</taxon>
        <taxon>Spermatophyta</taxon>
        <taxon>Magnoliopsida</taxon>
        <taxon>eudicotyledons</taxon>
        <taxon>Gunneridae</taxon>
        <taxon>Pentapetalae</taxon>
        <taxon>rosids</taxon>
        <taxon>fabids</taxon>
        <taxon>Fabales</taxon>
        <taxon>Fabaceae</taxon>
        <taxon>Papilionoideae</taxon>
        <taxon>50 kb inversion clade</taxon>
        <taxon>NPAAA clade</taxon>
        <taxon>indigoferoid/millettioid clade</taxon>
        <taxon>Phaseoleae</taxon>
        <taxon>Vigna</taxon>
    </lineage>
</organism>
<protein>
    <submittedName>
        <fullName evidence="3">Uncharacterized protein</fullName>
    </submittedName>
</protein>
<dbReference type="EMBL" id="CP039355">
    <property type="protein sequence ID" value="QCE15390.1"/>
    <property type="molecule type" value="Genomic_DNA"/>
</dbReference>
<evidence type="ECO:0000256" key="2">
    <source>
        <dbReference type="SAM" id="MobiDB-lite"/>
    </source>
</evidence>
<dbReference type="Proteomes" id="UP000501690">
    <property type="component" value="Linkage Group LG11"/>
</dbReference>
<sequence length="492" mass="56567">MENPENSSVGFDDQENVSGTPYYTPYPKHLLLKSGLQPVNIEFSSPSSGGDSSVASMKEGSRSPSSSSSSSSDSEQQILIVGEEKADEISWETESRSYDELLKAFLKNEEELKISNCKLKLSEEEIDKLKIQIEKSEGQLNNALVESEVKDENLKYEKGRVLELQKKTVDLETHVSDCSIKIEKLVAQLKLAEEHLKISYDEIARLKEELNISTSGTRELQGQLEVTQQNVVTLECQLDSERKQMRDLEDRLTWYKDNETNNELEVQKLKAQMLEAEAHFSSVKNQLHSDVARLSEENIQLGSRLEEYESRSHMLENKSRQVEAERLKIEEQFVSQQTVLQGEISCLKEELNQRRHDHEAVNREFDQHKQKYDMVMTEKDEANAKIHNLMAETRHRDNHIANLERELIQLREQKAELMRGSAATLNVVNELKLKVDELEKEVTRQNSVISDRAEEKREAIRQLCFSIEHYRSGYKELLQAFAGQKRHAVTAS</sequence>